<protein>
    <recommendedName>
        <fullName evidence="2">DUF7224 domain-containing protein</fullName>
    </recommendedName>
</protein>
<feature type="transmembrane region" description="Helical" evidence="1">
    <location>
        <begin position="215"/>
        <end position="234"/>
    </location>
</feature>
<feature type="transmembrane region" description="Helical" evidence="1">
    <location>
        <begin position="12"/>
        <end position="31"/>
    </location>
</feature>
<dbReference type="EMBL" id="RFFI01000103">
    <property type="protein sequence ID" value="RMI06600.1"/>
    <property type="molecule type" value="Genomic_DNA"/>
</dbReference>
<keyword evidence="4" id="KW-1185">Reference proteome</keyword>
<dbReference type="InterPro" id="IPR055648">
    <property type="entry name" value="DUF7224"/>
</dbReference>
<dbReference type="AlphaFoldDB" id="A0A3M2J3X5"/>
<evidence type="ECO:0000259" key="2">
    <source>
        <dbReference type="Pfam" id="PF23866"/>
    </source>
</evidence>
<dbReference type="Pfam" id="PF23866">
    <property type="entry name" value="DUF7224"/>
    <property type="match status" value="1"/>
</dbReference>
<evidence type="ECO:0000313" key="3">
    <source>
        <dbReference type="EMBL" id="RMI06600.1"/>
    </source>
</evidence>
<proteinExistence type="predicted"/>
<reference evidence="3 4" key="1">
    <citation type="submission" date="2018-10" db="EMBL/GenBank/DDBJ databases">
        <title>Isolation, diversity and antifungal activity of actinobacteria from wheat.</title>
        <authorList>
            <person name="Han C."/>
        </authorList>
    </citation>
    <scope>NUCLEOTIDE SEQUENCE [LARGE SCALE GENOMIC DNA]</scope>
    <source>
        <strain evidence="3 4">NEAU-YY56</strain>
    </source>
</reference>
<dbReference type="Proteomes" id="UP000269289">
    <property type="component" value="Unassembled WGS sequence"/>
</dbReference>
<feature type="transmembrane region" description="Helical" evidence="1">
    <location>
        <begin position="189"/>
        <end position="208"/>
    </location>
</feature>
<accession>A0A3M2J3X5</accession>
<comment type="caution">
    <text evidence="3">The sequence shown here is derived from an EMBL/GenBank/DDBJ whole genome shotgun (WGS) entry which is preliminary data.</text>
</comment>
<feature type="transmembrane region" description="Helical" evidence="1">
    <location>
        <begin position="37"/>
        <end position="63"/>
    </location>
</feature>
<evidence type="ECO:0000256" key="1">
    <source>
        <dbReference type="SAM" id="Phobius"/>
    </source>
</evidence>
<feature type="transmembrane region" description="Helical" evidence="1">
    <location>
        <begin position="152"/>
        <end position="169"/>
    </location>
</feature>
<keyword evidence="1" id="KW-0812">Transmembrane</keyword>
<feature type="transmembrane region" description="Helical" evidence="1">
    <location>
        <begin position="91"/>
        <end position="112"/>
    </location>
</feature>
<dbReference type="RefSeq" id="WP_122150628.1">
    <property type="nucleotide sequence ID" value="NZ_RFFI01000103.1"/>
</dbReference>
<name>A0A3M2J3X5_9CELL</name>
<evidence type="ECO:0000313" key="4">
    <source>
        <dbReference type="Proteomes" id="UP000269289"/>
    </source>
</evidence>
<gene>
    <name evidence="3" type="ORF">EBM89_15890</name>
</gene>
<organism evidence="3 4">
    <name type="scientific">Cellulomonas triticagri</name>
    <dbReference type="NCBI Taxonomy" id="2483352"/>
    <lineage>
        <taxon>Bacteria</taxon>
        <taxon>Bacillati</taxon>
        <taxon>Actinomycetota</taxon>
        <taxon>Actinomycetes</taxon>
        <taxon>Micrococcales</taxon>
        <taxon>Cellulomonadaceae</taxon>
        <taxon>Cellulomonas</taxon>
    </lineage>
</organism>
<feature type="transmembrane region" description="Helical" evidence="1">
    <location>
        <begin position="124"/>
        <end position="145"/>
    </location>
</feature>
<feature type="domain" description="DUF7224" evidence="2">
    <location>
        <begin position="255"/>
        <end position="402"/>
    </location>
</feature>
<keyword evidence="1" id="KW-1133">Transmembrane helix</keyword>
<sequence length="403" mass="42539">MTPRWWRSRRSLVVLWLAATATVVVVLVARAPDWMRVWPLASAIADQGVVFAAPVVAAGTCLITQRRRAELSPELPVTVPRGVRRQRAAEIVSCVLVPVSVAVTAHAVAWVVATVSGATGSPRLGYPALTATTLVLAALVGYGVGRSVALRLAGPVLAVALLFGIVVWPTPDLPFWYVINGWPQLDVSVPVLVLRAVWALALATLLAVASRRHVATSAVVAGLTAAVTLGAVAAGSPVTAAVSDGQVCTDTDLRVCLWPDNAYHLTEVSSIAEAVLGAAAGTVPVPPAPLVEEGLATGHPEMDQESSAVSVRGGAPDIAFSMVVAWLDQVPSCPESTLSDDPDDYVLYTQWLLERVGVLIGEETITWDLGEDQVAELDAVRSFPEQDQLAWALTRVERAQQCL</sequence>
<keyword evidence="1" id="KW-0472">Membrane</keyword>